<sequence>MSNLTLRTIILITISFNAHPSGLPNEFWPTNFPLHPHFNPALLPQGIFPHYKLPNFQTLLSQYMGLSNLNGFLGYPQNLSVHTPSQSSQISPHSSISPRESTPPTSAAATNNNNNNNNISTTKTETPGSDS</sequence>
<name>T1H210_MEGSC</name>
<organism evidence="2 3">
    <name type="scientific">Megaselia scalaris</name>
    <name type="common">Humpbacked fly</name>
    <name type="synonym">Phora scalaris</name>
    <dbReference type="NCBI Taxonomy" id="36166"/>
    <lineage>
        <taxon>Eukaryota</taxon>
        <taxon>Metazoa</taxon>
        <taxon>Ecdysozoa</taxon>
        <taxon>Arthropoda</taxon>
        <taxon>Hexapoda</taxon>
        <taxon>Insecta</taxon>
        <taxon>Pterygota</taxon>
        <taxon>Neoptera</taxon>
        <taxon>Endopterygota</taxon>
        <taxon>Diptera</taxon>
        <taxon>Brachycera</taxon>
        <taxon>Muscomorpha</taxon>
        <taxon>Platypezoidea</taxon>
        <taxon>Phoridae</taxon>
        <taxon>Megaseliini</taxon>
        <taxon>Megaselia</taxon>
    </lineage>
</organism>
<reference evidence="2" key="2">
    <citation type="submission" date="2015-06" db="UniProtKB">
        <authorList>
            <consortium name="EnsemblMetazoa"/>
        </authorList>
    </citation>
    <scope>IDENTIFICATION</scope>
</reference>
<protein>
    <submittedName>
        <fullName evidence="2">Uncharacterized protein</fullName>
    </submittedName>
</protein>
<reference evidence="3" key="1">
    <citation type="submission" date="2013-02" db="EMBL/GenBank/DDBJ databases">
        <authorList>
            <person name="Hughes D."/>
        </authorList>
    </citation>
    <scope>NUCLEOTIDE SEQUENCE</scope>
    <source>
        <strain>Durham</strain>
        <strain evidence="3">NC isolate 2 -- Noor lab</strain>
    </source>
</reference>
<dbReference type="EMBL" id="CAQQ02018160">
    <property type="status" value="NOT_ANNOTATED_CDS"/>
    <property type="molecule type" value="Genomic_DNA"/>
</dbReference>
<dbReference type="Proteomes" id="UP000015102">
    <property type="component" value="Unassembled WGS sequence"/>
</dbReference>
<evidence type="ECO:0000313" key="3">
    <source>
        <dbReference type="Proteomes" id="UP000015102"/>
    </source>
</evidence>
<dbReference type="EMBL" id="CAQQ02018159">
    <property type="status" value="NOT_ANNOTATED_CDS"/>
    <property type="molecule type" value="Genomic_DNA"/>
</dbReference>
<dbReference type="AlphaFoldDB" id="T1H210"/>
<evidence type="ECO:0000256" key="1">
    <source>
        <dbReference type="SAM" id="MobiDB-lite"/>
    </source>
</evidence>
<dbReference type="STRING" id="36166.T1H210"/>
<feature type="compositionally biased region" description="Polar residues" evidence="1">
    <location>
        <begin position="99"/>
        <end position="110"/>
    </location>
</feature>
<dbReference type="HOGENOM" id="CLU_1929967_0_0_1"/>
<proteinExistence type="predicted"/>
<feature type="compositionally biased region" description="Polar residues" evidence="1">
    <location>
        <begin position="119"/>
        <end position="131"/>
    </location>
</feature>
<dbReference type="EnsemblMetazoa" id="MESCA010239-RA">
    <property type="protein sequence ID" value="MESCA010239-PA"/>
    <property type="gene ID" value="MESCA010239"/>
</dbReference>
<keyword evidence="3" id="KW-1185">Reference proteome</keyword>
<feature type="region of interest" description="Disordered" evidence="1">
    <location>
        <begin position="77"/>
        <end position="131"/>
    </location>
</feature>
<accession>T1H210</accession>
<evidence type="ECO:0000313" key="2">
    <source>
        <dbReference type="EnsemblMetazoa" id="MESCA010239-PA"/>
    </source>
</evidence>
<feature type="compositionally biased region" description="Low complexity" evidence="1">
    <location>
        <begin position="84"/>
        <end position="98"/>
    </location>
</feature>